<evidence type="ECO:0000256" key="1">
    <source>
        <dbReference type="ARBA" id="ARBA00023015"/>
    </source>
</evidence>
<dbReference type="InterPro" id="IPR036910">
    <property type="entry name" value="HMG_box_dom_sf"/>
</dbReference>
<dbReference type="SMART" id="SM00398">
    <property type="entry name" value="HMG"/>
    <property type="match status" value="1"/>
</dbReference>
<keyword evidence="8" id="KW-1185">Reference proteome</keyword>
<dbReference type="CDD" id="cd01389">
    <property type="entry name" value="HMG-box_ROX1-like"/>
    <property type="match status" value="1"/>
</dbReference>
<feature type="region of interest" description="Disordered" evidence="5">
    <location>
        <begin position="1"/>
        <end position="86"/>
    </location>
</feature>
<dbReference type="SUPFAM" id="SSF47095">
    <property type="entry name" value="HMG-box"/>
    <property type="match status" value="1"/>
</dbReference>
<dbReference type="GO" id="GO:0000978">
    <property type="term" value="F:RNA polymerase II cis-regulatory region sequence-specific DNA binding"/>
    <property type="evidence" value="ECO:0007669"/>
    <property type="project" value="TreeGrafter"/>
</dbReference>
<evidence type="ECO:0000313" key="7">
    <source>
        <dbReference type="EMBL" id="CAG9979448.1"/>
    </source>
</evidence>
<feature type="compositionally biased region" description="Basic and acidic residues" evidence="5">
    <location>
        <begin position="252"/>
        <end position="265"/>
    </location>
</feature>
<dbReference type="Pfam" id="PF00505">
    <property type="entry name" value="HMG_box"/>
    <property type="match status" value="1"/>
</dbReference>
<proteinExistence type="predicted"/>
<sequence>MSQVATATVQEETVMVRSPLYSTIDGHDEGSSARSTAPTTPEHQSSAAAVESVGRAQRSSEESHAKQKAGNLKINTDASPEEDASSENAICVCTPAQKVPRPPNSFMLYRAQMQAQISAESRGLSNPQISRILGDRWANEPEEEKAKWRSLAQEENRRHRLQYPGYKYQPRRRGSKAVNSAGEDESGRCSRCNGRFPSRTPQTPALPGTPGRDRADLSSHATQQPSPSSDDSQHPRSGGSLSGGSASMSLKRLGDHHLGSPETKRPRLGVSTAPRVMPSPEGSAYGPVPHGNCGHPGVGEPYNPNRHHVSSPYPHYGGAYGRHHGGPMPPPPRPPIGSAWAAMPHYHGGRDSIADESLRLPPLQTAIPPSMSPARDYDMRYGPTPVTAGGYLPSASSRDSPGKNTVERILSIPYDKKLAVLGKICPRLPRQEGGTPGPDSRGPIIVVEGLEDDLLSYVGKIVEEALLVSPEEIALKTWVNEVPGDFPPIPREGERGEDAKSPVELQDLLPSIFGAILKWHENSKEMVKHVESSGYPDQKMEEVEEEKSDKKDQESGEGSSGPLAPVKTSSATPVALVRGGFSLTTSERFACSTSQSLSNYNARDHWQWMATLWRGVPGPDLVIYIKTSSESDTGDSRNIDYLKQLGVIVVTISKDRRLGEGDERRLAFEVIEWMRSGWIRDNKPRIR</sequence>
<organism evidence="7 8">
    <name type="scientific">Clonostachys byssicola</name>
    <dbReference type="NCBI Taxonomy" id="160290"/>
    <lineage>
        <taxon>Eukaryota</taxon>
        <taxon>Fungi</taxon>
        <taxon>Dikarya</taxon>
        <taxon>Ascomycota</taxon>
        <taxon>Pezizomycotina</taxon>
        <taxon>Sordariomycetes</taxon>
        <taxon>Hypocreomycetidae</taxon>
        <taxon>Hypocreales</taxon>
        <taxon>Bionectriaceae</taxon>
        <taxon>Clonostachys</taxon>
    </lineage>
</organism>
<feature type="domain" description="HMG box" evidence="6">
    <location>
        <begin position="99"/>
        <end position="167"/>
    </location>
</feature>
<gene>
    <name evidence="7" type="ORF">CBYS24578_00004910</name>
</gene>
<dbReference type="PANTHER" id="PTHR10270">
    <property type="entry name" value="SOX TRANSCRIPTION FACTOR"/>
    <property type="match status" value="1"/>
</dbReference>
<feature type="region of interest" description="Disordered" evidence="5">
    <location>
        <begin position="528"/>
        <end position="570"/>
    </location>
</feature>
<feature type="DNA-binding region" description="HMG box" evidence="4">
    <location>
        <begin position="99"/>
        <end position="167"/>
    </location>
</feature>
<dbReference type="GO" id="GO:0000122">
    <property type="term" value="P:negative regulation of transcription by RNA polymerase II"/>
    <property type="evidence" value="ECO:0007669"/>
    <property type="project" value="TreeGrafter"/>
</dbReference>
<dbReference type="PANTHER" id="PTHR10270:SF161">
    <property type="entry name" value="SEX-DETERMINING REGION Y PROTEIN"/>
    <property type="match status" value="1"/>
</dbReference>
<evidence type="ECO:0000256" key="2">
    <source>
        <dbReference type="ARBA" id="ARBA00023125"/>
    </source>
</evidence>
<feature type="compositionally biased region" description="Polar residues" evidence="5">
    <location>
        <begin position="1"/>
        <end position="11"/>
    </location>
</feature>
<dbReference type="Gene3D" id="1.10.30.10">
    <property type="entry name" value="High mobility group box domain"/>
    <property type="match status" value="1"/>
</dbReference>
<keyword evidence="2 4" id="KW-0238">DNA-binding</keyword>
<feature type="compositionally biased region" description="Polar residues" evidence="5">
    <location>
        <begin position="32"/>
        <end position="47"/>
    </location>
</feature>
<evidence type="ECO:0000313" key="8">
    <source>
        <dbReference type="Proteomes" id="UP000754883"/>
    </source>
</evidence>
<feature type="compositionally biased region" description="Basic and acidic residues" evidence="5">
    <location>
        <begin position="135"/>
        <end position="157"/>
    </location>
</feature>
<feature type="compositionally biased region" description="Low complexity" evidence="5">
    <location>
        <begin position="237"/>
        <end position="249"/>
    </location>
</feature>
<reference evidence="8" key="1">
    <citation type="submission" date="2019-06" db="EMBL/GenBank/DDBJ databases">
        <authorList>
            <person name="Broberg M."/>
        </authorList>
    </citation>
    <scope>NUCLEOTIDE SEQUENCE [LARGE SCALE GENOMIC DNA]</scope>
</reference>
<comment type="caution">
    <text evidence="7">The sequence shown here is derived from an EMBL/GenBank/DDBJ whole genome shotgun (WGS) entry which is preliminary data.</text>
</comment>
<dbReference type="Proteomes" id="UP000754883">
    <property type="component" value="Unassembled WGS sequence"/>
</dbReference>
<dbReference type="FunFam" id="1.10.30.10:FF:000041">
    <property type="entry name" value="HMG box family protein"/>
    <property type="match status" value="1"/>
</dbReference>
<dbReference type="GO" id="GO:0001228">
    <property type="term" value="F:DNA-binding transcription activator activity, RNA polymerase II-specific"/>
    <property type="evidence" value="ECO:0007669"/>
    <property type="project" value="TreeGrafter"/>
</dbReference>
<protein>
    <recommendedName>
        <fullName evidence="6">HMG box domain-containing protein</fullName>
    </recommendedName>
</protein>
<evidence type="ECO:0000256" key="5">
    <source>
        <dbReference type="SAM" id="MobiDB-lite"/>
    </source>
</evidence>
<accession>A0A9N9U4T9</accession>
<dbReference type="PROSITE" id="PS50118">
    <property type="entry name" value="HMG_BOX_2"/>
    <property type="match status" value="1"/>
</dbReference>
<dbReference type="InterPro" id="IPR050140">
    <property type="entry name" value="SRY-related_HMG-box_TF-like"/>
</dbReference>
<dbReference type="GO" id="GO:0005634">
    <property type="term" value="C:nucleus"/>
    <property type="evidence" value="ECO:0007669"/>
    <property type="project" value="UniProtKB-UniRule"/>
</dbReference>
<reference evidence="7 8" key="2">
    <citation type="submission" date="2021-10" db="EMBL/GenBank/DDBJ databases">
        <authorList>
            <person name="Piombo E."/>
        </authorList>
    </citation>
    <scope>NUCLEOTIDE SEQUENCE [LARGE SCALE GENOMIC DNA]</scope>
</reference>
<evidence type="ECO:0000259" key="6">
    <source>
        <dbReference type="PROSITE" id="PS50118"/>
    </source>
</evidence>
<keyword evidence="4" id="KW-0539">Nucleus</keyword>
<name>A0A9N9U4T9_9HYPO</name>
<dbReference type="EMBL" id="CABFNO020001301">
    <property type="protein sequence ID" value="CAG9979448.1"/>
    <property type="molecule type" value="Genomic_DNA"/>
</dbReference>
<dbReference type="InterPro" id="IPR009071">
    <property type="entry name" value="HMG_box_dom"/>
</dbReference>
<dbReference type="OrthoDB" id="6247875at2759"/>
<dbReference type="GO" id="GO:0030154">
    <property type="term" value="P:cell differentiation"/>
    <property type="evidence" value="ECO:0007669"/>
    <property type="project" value="TreeGrafter"/>
</dbReference>
<keyword evidence="1" id="KW-0805">Transcription regulation</keyword>
<keyword evidence="3" id="KW-0804">Transcription</keyword>
<evidence type="ECO:0000256" key="3">
    <source>
        <dbReference type="ARBA" id="ARBA00023163"/>
    </source>
</evidence>
<evidence type="ECO:0000256" key="4">
    <source>
        <dbReference type="PROSITE-ProRule" id="PRU00267"/>
    </source>
</evidence>
<dbReference type="AlphaFoldDB" id="A0A9N9U4T9"/>
<feature type="region of interest" description="Disordered" evidence="5">
    <location>
        <begin position="135"/>
        <end position="300"/>
    </location>
</feature>